<feature type="transmembrane region" description="Helical" evidence="2">
    <location>
        <begin position="72"/>
        <end position="97"/>
    </location>
</feature>
<reference evidence="5" key="1">
    <citation type="submission" date="2020-02" db="EMBL/GenBank/DDBJ databases">
        <title>Genomic and physiological characterization of two novel Nitrospinaceae genera.</title>
        <authorList>
            <person name="Mueller A.J."/>
            <person name="Jung M.-Y."/>
            <person name="Strachan C.R."/>
            <person name="Herbold C.W."/>
            <person name="Kirkegaard R.H."/>
            <person name="Daims H."/>
        </authorList>
    </citation>
    <scope>NUCLEOTIDE SEQUENCE [LARGE SCALE GENOMIC DNA]</scope>
</reference>
<dbReference type="KEGG" id="nva:G3M78_14365"/>
<feature type="chain" id="PRO_5032455460" evidence="3">
    <location>
        <begin position="23"/>
        <end position="218"/>
    </location>
</feature>
<dbReference type="EMBL" id="CP048620">
    <property type="protein sequence ID" value="QPJ66518.1"/>
    <property type="molecule type" value="Genomic_DNA"/>
</dbReference>
<evidence type="ECO:0000256" key="3">
    <source>
        <dbReference type="SAM" id="SignalP"/>
    </source>
</evidence>
<accession>A0A7T0C4V5</accession>
<evidence type="ECO:0000313" key="5">
    <source>
        <dbReference type="Proteomes" id="UP000594464"/>
    </source>
</evidence>
<keyword evidence="2" id="KW-0472">Membrane</keyword>
<organism evidence="4 5">
    <name type="scientific">Candidatus Nitrohelix vancouverensis</name>
    <dbReference type="NCBI Taxonomy" id="2705534"/>
    <lineage>
        <taxon>Bacteria</taxon>
        <taxon>Pseudomonadati</taxon>
        <taxon>Nitrospinota/Tectimicrobiota group</taxon>
        <taxon>Nitrospinota</taxon>
        <taxon>Nitrospinia</taxon>
        <taxon>Nitrospinales</taxon>
        <taxon>Nitrospinaceae</taxon>
        <taxon>Candidatus Nitrohelix</taxon>
    </lineage>
</organism>
<keyword evidence="2" id="KW-0812">Transmembrane</keyword>
<keyword evidence="3" id="KW-0732">Signal</keyword>
<feature type="compositionally biased region" description="Basic and acidic residues" evidence="1">
    <location>
        <begin position="133"/>
        <end position="143"/>
    </location>
</feature>
<proteinExistence type="predicted"/>
<gene>
    <name evidence="4" type="ORF">G3M78_14365</name>
</gene>
<protein>
    <submittedName>
        <fullName evidence="4">Uncharacterized protein</fullName>
    </submittedName>
</protein>
<name>A0A7T0C4V5_9BACT</name>
<evidence type="ECO:0000256" key="1">
    <source>
        <dbReference type="SAM" id="MobiDB-lite"/>
    </source>
</evidence>
<dbReference type="Proteomes" id="UP000594464">
    <property type="component" value="Chromosome"/>
</dbReference>
<feature type="region of interest" description="Disordered" evidence="1">
    <location>
        <begin position="125"/>
        <end position="145"/>
    </location>
</feature>
<dbReference type="AlphaFoldDB" id="A0A7T0C4V5"/>
<feature type="signal peptide" evidence="3">
    <location>
        <begin position="1"/>
        <end position="22"/>
    </location>
</feature>
<evidence type="ECO:0000256" key="2">
    <source>
        <dbReference type="SAM" id="Phobius"/>
    </source>
</evidence>
<keyword evidence="2" id="KW-1133">Transmembrane helix</keyword>
<sequence length="218" mass="24452">MLRLAVIICSFFCFDLPSLATAAEYEMEDQGGLSGDFDKIAGSLSNWLIEKNEELEGPFAEAMKASDQKTRVFFGTIVGIFLALVLLFVVKLIVNLMGEATLLTRQKIYQWLGWDTARVKQHSVSPLQSAARDPNDKRQEKSVRKPNKKKFLVGEVLLTFVNPGIDRSHIDAALLRQQSETPRPLIGSLLIENGVAEPEEIEKSLKLQKKYRNSGKPF</sequence>
<evidence type="ECO:0000313" key="4">
    <source>
        <dbReference type="EMBL" id="QPJ66518.1"/>
    </source>
</evidence>